<evidence type="ECO:0000313" key="4">
    <source>
        <dbReference type="EnsemblMetazoa" id="KAF7490683.1"/>
    </source>
</evidence>
<feature type="compositionally biased region" description="Basic and acidic residues" evidence="1">
    <location>
        <begin position="774"/>
        <end position="794"/>
    </location>
</feature>
<sequence>MRVLLNNINNVIYIQTRNSRRSLIEYRKRRAILKDYNIIESSKDQNVLEKLVQPLDKIVPINETKTSLTVDVLDSETLPLISEWRKNHLIRRARRILPLPISLTTDDKLGFVWKQTYIRSLAKKTSEPGKQLLDEIPEFLRLMFENNPDRFRSNFPDLYAKFIQLNGNVSKSLETSVDESQSNREVYFPFHENLKQNIDSQFNNASQLLSINDRDYQNYLNHNKFLEYLSSNLNSFPIAEYRPEIKNFASQIWLRNYGSSDPSIPSSRVPCSGCGAHLHCTSTNIPGFIPVEKFKLFNEAELSSQICQRCEFLRKFNVSLNVNVDDEEYPKIISKICSKKALIILLIDLLDFPCSLWPGITNLIGEKHRIYIVGNKIDLLPKDDRFYLERIKKSLKETLRLYINRAAKIRDVSLISAKTGYGIDNLVTKLLRDIKNEDIFLIGCTNSGKSTLFNALMQSDICALNDSDLMNRATISIWPGTTINLLKFPLRKMKGWEMQLRLEKMNLLEKPDIAENVLIKNLKRSKTPFAKLNERLTTEISSKSPFLMDNDHPLRHMVQNAKPFQQREKEYRNYLNDTPGVIYKDQLLNLLTTEELLRTIPREMITPRTYSLRPQQTLFLGGLARIDLMNARQHVWITVFASSYLPVNIVYTEMAKKFYEFHLGTDFLGVPLGDHERLKSWPNLCPKEITLDCIGWEESCADIVLSSAGWISITGGQETKCIMKVFTVDGRGIHIRNSPMLPFASKLRGKRIVGTPCFENKLYTIDDLKIHRKDDANESNKHQDEDGRENEKPRRLNRTGLINENRLRNVAQYIR</sequence>
<dbReference type="PANTHER" id="PTHR46406:SF1">
    <property type="entry name" value="NITRIC OXIDE-ASSOCIATED PROTEIN 1"/>
    <property type="match status" value="1"/>
</dbReference>
<dbReference type="EMBL" id="WVUK01000062">
    <property type="protein sequence ID" value="KAF7490683.1"/>
    <property type="molecule type" value="Genomic_DNA"/>
</dbReference>
<protein>
    <submittedName>
        <fullName evidence="3">Nitric oxide-associated protein 1</fullName>
    </submittedName>
</protein>
<evidence type="ECO:0000256" key="1">
    <source>
        <dbReference type="SAM" id="MobiDB-lite"/>
    </source>
</evidence>
<feature type="domain" description="G" evidence="2">
    <location>
        <begin position="439"/>
        <end position="491"/>
    </location>
</feature>
<evidence type="ECO:0000259" key="2">
    <source>
        <dbReference type="Pfam" id="PF01926"/>
    </source>
</evidence>
<organism evidence="3">
    <name type="scientific">Sarcoptes scabiei</name>
    <name type="common">Itch mite</name>
    <name type="synonym">Acarus scabiei</name>
    <dbReference type="NCBI Taxonomy" id="52283"/>
    <lineage>
        <taxon>Eukaryota</taxon>
        <taxon>Metazoa</taxon>
        <taxon>Ecdysozoa</taxon>
        <taxon>Arthropoda</taxon>
        <taxon>Chelicerata</taxon>
        <taxon>Arachnida</taxon>
        <taxon>Acari</taxon>
        <taxon>Acariformes</taxon>
        <taxon>Sarcoptiformes</taxon>
        <taxon>Astigmata</taxon>
        <taxon>Psoroptidia</taxon>
        <taxon>Sarcoptoidea</taxon>
        <taxon>Sarcoptidae</taxon>
        <taxon>Sarcoptinae</taxon>
        <taxon>Sarcoptes</taxon>
    </lineage>
</organism>
<dbReference type="AlphaFoldDB" id="A0A834R6E0"/>
<keyword evidence="5" id="KW-1185">Reference proteome</keyword>
<dbReference type="SUPFAM" id="SSF52540">
    <property type="entry name" value="P-loop containing nucleoside triphosphate hydrolases"/>
    <property type="match status" value="1"/>
</dbReference>
<proteinExistence type="predicted"/>
<reference evidence="5" key="1">
    <citation type="journal article" date="2020" name="PLoS Negl. Trop. Dis.">
        <title>High-quality nuclear genome for Sarcoptes scabiei-A critical resource for a neglected parasite.</title>
        <authorList>
            <person name="Korhonen P.K."/>
            <person name="Gasser R.B."/>
            <person name="Ma G."/>
            <person name="Wang T."/>
            <person name="Stroehlein A.J."/>
            <person name="Young N.D."/>
            <person name="Ang C.S."/>
            <person name="Fernando D.D."/>
            <person name="Lu H.C."/>
            <person name="Taylor S."/>
            <person name="Reynolds S.L."/>
            <person name="Mofiz E."/>
            <person name="Najaraj S.H."/>
            <person name="Gowda H."/>
            <person name="Madugundu A."/>
            <person name="Renuse S."/>
            <person name="Holt D."/>
            <person name="Pandey A."/>
            <person name="Papenfuss A.T."/>
            <person name="Fischer K."/>
        </authorList>
    </citation>
    <scope>NUCLEOTIDE SEQUENCE [LARGE SCALE GENOMIC DNA]</scope>
</reference>
<name>A0A834R6E0_SARSC</name>
<dbReference type="InterPro" id="IPR027417">
    <property type="entry name" value="P-loop_NTPase"/>
</dbReference>
<dbReference type="GO" id="GO:0005525">
    <property type="term" value="F:GTP binding"/>
    <property type="evidence" value="ECO:0007669"/>
    <property type="project" value="InterPro"/>
</dbReference>
<dbReference type="InterPro" id="IPR052807">
    <property type="entry name" value="Mito_transl_resp_regulator"/>
</dbReference>
<evidence type="ECO:0000313" key="5">
    <source>
        <dbReference type="Proteomes" id="UP000070412"/>
    </source>
</evidence>
<reference evidence="4" key="3">
    <citation type="submission" date="2022-06" db="UniProtKB">
        <authorList>
            <consortium name="EnsemblMetazoa"/>
        </authorList>
    </citation>
    <scope>IDENTIFICATION</scope>
</reference>
<dbReference type="InterPro" id="IPR006073">
    <property type="entry name" value="GTP-bd"/>
</dbReference>
<dbReference type="Proteomes" id="UP000070412">
    <property type="component" value="Unassembled WGS sequence"/>
</dbReference>
<evidence type="ECO:0000313" key="3">
    <source>
        <dbReference type="EMBL" id="KAF7490683.1"/>
    </source>
</evidence>
<dbReference type="Gene3D" id="3.40.50.300">
    <property type="entry name" value="P-loop containing nucleotide triphosphate hydrolases"/>
    <property type="match status" value="1"/>
</dbReference>
<gene>
    <name evidence="3" type="ORF">SSS_8843</name>
</gene>
<dbReference type="OrthoDB" id="1696305at2759"/>
<dbReference type="Pfam" id="PF01926">
    <property type="entry name" value="MMR_HSR1"/>
    <property type="match status" value="1"/>
</dbReference>
<dbReference type="EnsemblMetazoa" id="SSS_8843s_mrna">
    <property type="protein sequence ID" value="KAF7490683.1"/>
    <property type="gene ID" value="SSS_8843"/>
</dbReference>
<reference evidence="3" key="2">
    <citation type="submission" date="2020-01" db="EMBL/GenBank/DDBJ databases">
        <authorList>
            <person name="Korhonen P.K.K."/>
            <person name="Guangxu M.G."/>
            <person name="Wang T.W."/>
            <person name="Stroehlein A.J.S."/>
            <person name="Young N.D."/>
            <person name="Ang C.-S.A."/>
            <person name="Fernando D.W.F."/>
            <person name="Lu H.L."/>
            <person name="Taylor S.T."/>
            <person name="Ehtesham M.E.M."/>
            <person name="Najaraj S.H.N."/>
            <person name="Harsha G.H.G."/>
            <person name="Madugundu A.M."/>
            <person name="Renuse S.R."/>
            <person name="Holt D.H."/>
            <person name="Pandey A.P."/>
            <person name="Papenfuss A.P."/>
            <person name="Gasser R.B.G."/>
            <person name="Fischer K.F."/>
        </authorList>
    </citation>
    <scope>NUCLEOTIDE SEQUENCE</scope>
    <source>
        <strain evidence="3">SSS_KF_BRIS2020</strain>
    </source>
</reference>
<dbReference type="PANTHER" id="PTHR46406">
    <property type="entry name" value="NITRIC OXIDE-ASSOCIATED PROTEIN 1"/>
    <property type="match status" value="1"/>
</dbReference>
<dbReference type="CDD" id="cd01855">
    <property type="entry name" value="YqeH"/>
    <property type="match status" value="1"/>
</dbReference>
<accession>A0A834R6E0</accession>
<feature type="region of interest" description="Disordered" evidence="1">
    <location>
        <begin position="774"/>
        <end position="801"/>
    </location>
</feature>